<evidence type="ECO:0000256" key="3">
    <source>
        <dbReference type="ARBA" id="ARBA00022603"/>
    </source>
</evidence>
<dbReference type="GO" id="GO:0008168">
    <property type="term" value="F:methyltransferase activity"/>
    <property type="evidence" value="ECO:0007669"/>
    <property type="project" value="UniProtKB-KW"/>
</dbReference>
<comment type="similarity">
    <text evidence="6">Belongs to the methyltransferase superfamily. RNA methyltransferase RsmG family.</text>
</comment>
<keyword evidence="1 6" id="KW-0963">Cytoplasm</keyword>
<gene>
    <name evidence="6 7" type="primary">rsmG</name>
    <name evidence="7" type="ORF">WJT86_00920</name>
</gene>
<dbReference type="InterPro" id="IPR029063">
    <property type="entry name" value="SAM-dependent_MTases_sf"/>
</dbReference>
<name>A0ABV0BGF4_9HYPH</name>
<comment type="catalytic activity">
    <reaction evidence="6">
        <text>guanosine(527) in 16S rRNA + S-adenosyl-L-methionine = N(7)-methylguanosine(527) in 16S rRNA + S-adenosyl-L-homocysteine</text>
        <dbReference type="Rhea" id="RHEA:42732"/>
        <dbReference type="Rhea" id="RHEA-COMP:10209"/>
        <dbReference type="Rhea" id="RHEA-COMP:10210"/>
        <dbReference type="ChEBI" id="CHEBI:57856"/>
        <dbReference type="ChEBI" id="CHEBI:59789"/>
        <dbReference type="ChEBI" id="CHEBI:74269"/>
        <dbReference type="ChEBI" id="CHEBI:74480"/>
        <dbReference type="EC" id="2.1.1.170"/>
    </reaction>
</comment>
<comment type="caution">
    <text evidence="6">Lacks conserved residue(s) required for the propagation of feature annotation.</text>
</comment>
<keyword evidence="2 6" id="KW-0698">rRNA processing</keyword>
<keyword evidence="3 6" id="KW-0489">Methyltransferase</keyword>
<dbReference type="HAMAP" id="MF_00074">
    <property type="entry name" value="16SrRNA_methyltr_G"/>
    <property type="match status" value="1"/>
</dbReference>
<protein>
    <recommendedName>
        <fullName evidence="6">Ribosomal RNA small subunit methyltransferase G</fullName>
        <ecNumber evidence="6">2.1.1.170</ecNumber>
    </recommendedName>
    <alternativeName>
        <fullName evidence="6">16S rRNA 7-methylguanosine methyltransferase</fullName>
        <shortName evidence="6">16S rRNA m7G methyltransferase</shortName>
    </alternativeName>
</protein>
<sequence length="210" mass="23183">MSGDSREKVLKDFSVSEKTAERLDILVAELAKWQRIKNLVGPATLDQVWSRHVADSLQLAELAPQGTKTWLDLGSGAGFPGLVLAILGAEVDFHVTMVESNARKCAFLRHVTRLTGASATIYAERLEVIIPKMVGKTDVLTARALASLEQLLQWTKPLFDNRTSALFPKGRDVQTELMAAAKRWDISYEIIPSRIDAESSIVRISSIKPL</sequence>
<keyword evidence="5 6" id="KW-0949">S-adenosyl-L-methionine</keyword>
<dbReference type="PANTHER" id="PTHR31760:SF0">
    <property type="entry name" value="S-ADENOSYL-L-METHIONINE-DEPENDENT METHYLTRANSFERASES SUPERFAMILY PROTEIN"/>
    <property type="match status" value="1"/>
</dbReference>
<proteinExistence type="inferred from homology"/>
<evidence type="ECO:0000313" key="7">
    <source>
        <dbReference type="EMBL" id="MEN3929618.1"/>
    </source>
</evidence>
<feature type="binding site" evidence="6">
    <location>
        <position position="74"/>
    </location>
    <ligand>
        <name>S-adenosyl-L-methionine</name>
        <dbReference type="ChEBI" id="CHEBI:59789"/>
    </ligand>
</feature>
<dbReference type="EMBL" id="JBBYXI010000001">
    <property type="protein sequence ID" value="MEN3929618.1"/>
    <property type="molecule type" value="Genomic_DNA"/>
</dbReference>
<evidence type="ECO:0000256" key="6">
    <source>
        <dbReference type="HAMAP-Rule" id="MF_00074"/>
    </source>
</evidence>
<dbReference type="Gene3D" id="3.40.50.150">
    <property type="entry name" value="Vaccinia Virus protein VP39"/>
    <property type="match status" value="1"/>
</dbReference>
<feature type="binding site" evidence="6">
    <location>
        <position position="79"/>
    </location>
    <ligand>
        <name>S-adenosyl-L-methionine</name>
        <dbReference type="ChEBI" id="CHEBI:59789"/>
    </ligand>
</feature>
<dbReference type="PANTHER" id="PTHR31760">
    <property type="entry name" value="S-ADENOSYL-L-METHIONINE-DEPENDENT METHYLTRANSFERASES SUPERFAMILY PROTEIN"/>
    <property type="match status" value="1"/>
</dbReference>
<evidence type="ECO:0000256" key="5">
    <source>
        <dbReference type="ARBA" id="ARBA00022691"/>
    </source>
</evidence>
<dbReference type="InterPro" id="IPR003682">
    <property type="entry name" value="rRNA_ssu_MeTfrase_G"/>
</dbReference>
<evidence type="ECO:0000256" key="1">
    <source>
        <dbReference type="ARBA" id="ARBA00022490"/>
    </source>
</evidence>
<comment type="function">
    <text evidence="6">Specifically methylates the N7 position of guanine in position 527 of 16S rRNA.</text>
</comment>
<dbReference type="NCBIfam" id="TIGR00138">
    <property type="entry name" value="rsmG_gidB"/>
    <property type="match status" value="1"/>
</dbReference>
<dbReference type="PIRSF" id="PIRSF003078">
    <property type="entry name" value="GidB"/>
    <property type="match status" value="1"/>
</dbReference>
<keyword evidence="4 6" id="KW-0808">Transferase</keyword>
<organism evidence="7 8">
    <name type="scientific">Hohaiivirga grylli</name>
    <dbReference type="NCBI Taxonomy" id="3133970"/>
    <lineage>
        <taxon>Bacteria</taxon>
        <taxon>Pseudomonadati</taxon>
        <taxon>Pseudomonadota</taxon>
        <taxon>Alphaproteobacteria</taxon>
        <taxon>Hyphomicrobiales</taxon>
        <taxon>Methylobacteriaceae</taxon>
        <taxon>Hohaiivirga</taxon>
    </lineage>
</organism>
<evidence type="ECO:0000256" key="4">
    <source>
        <dbReference type="ARBA" id="ARBA00022679"/>
    </source>
</evidence>
<dbReference type="SUPFAM" id="SSF53335">
    <property type="entry name" value="S-adenosyl-L-methionine-dependent methyltransferases"/>
    <property type="match status" value="1"/>
</dbReference>
<evidence type="ECO:0000313" key="8">
    <source>
        <dbReference type="Proteomes" id="UP001418637"/>
    </source>
</evidence>
<accession>A0ABV0BGF4</accession>
<keyword evidence="8" id="KW-1185">Reference proteome</keyword>
<evidence type="ECO:0000256" key="2">
    <source>
        <dbReference type="ARBA" id="ARBA00022552"/>
    </source>
</evidence>
<feature type="binding site" evidence="6">
    <location>
        <position position="143"/>
    </location>
    <ligand>
        <name>S-adenosyl-L-methionine</name>
        <dbReference type="ChEBI" id="CHEBI:59789"/>
    </ligand>
</feature>
<comment type="caution">
    <text evidence="7">The sequence shown here is derived from an EMBL/GenBank/DDBJ whole genome shotgun (WGS) entry which is preliminary data.</text>
</comment>
<dbReference type="RefSeq" id="WP_346335616.1">
    <property type="nucleotide sequence ID" value="NZ_JBBYXI010000001.1"/>
</dbReference>
<dbReference type="Proteomes" id="UP001418637">
    <property type="component" value="Unassembled WGS sequence"/>
</dbReference>
<dbReference type="EC" id="2.1.1.170" evidence="6"/>
<comment type="subcellular location">
    <subcellularLocation>
        <location evidence="6">Cytoplasm</location>
    </subcellularLocation>
</comment>
<feature type="binding site" evidence="6">
    <location>
        <begin position="126"/>
        <end position="127"/>
    </location>
    <ligand>
        <name>S-adenosyl-L-methionine</name>
        <dbReference type="ChEBI" id="CHEBI:59789"/>
    </ligand>
</feature>
<dbReference type="GO" id="GO:0032259">
    <property type="term" value="P:methylation"/>
    <property type="evidence" value="ECO:0007669"/>
    <property type="project" value="UniProtKB-KW"/>
</dbReference>
<dbReference type="Pfam" id="PF02527">
    <property type="entry name" value="GidB"/>
    <property type="match status" value="1"/>
</dbReference>
<reference evidence="7 8" key="1">
    <citation type="submission" date="2024-04" db="EMBL/GenBank/DDBJ databases">
        <title>A novel species isolated from cricket.</title>
        <authorList>
            <person name="Wang H.-C."/>
        </authorList>
    </citation>
    <scope>NUCLEOTIDE SEQUENCE [LARGE SCALE GENOMIC DNA]</scope>
    <source>
        <strain evidence="7 8">WL0021</strain>
    </source>
</reference>